<proteinExistence type="predicted"/>
<comment type="caution">
    <text evidence="1">The sequence shown here is derived from an EMBL/GenBank/DDBJ whole genome shotgun (WGS) entry which is preliminary data.</text>
</comment>
<reference evidence="1" key="1">
    <citation type="submission" date="2021-05" db="EMBL/GenBank/DDBJ databases">
        <authorList>
            <person name="Pan Q."/>
            <person name="Jouanno E."/>
            <person name="Zahm M."/>
            <person name="Klopp C."/>
            <person name="Cabau C."/>
            <person name="Louis A."/>
            <person name="Berthelot C."/>
            <person name="Parey E."/>
            <person name="Roest Crollius H."/>
            <person name="Montfort J."/>
            <person name="Robinson-Rechavi M."/>
            <person name="Bouchez O."/>
            <person name="Lampietro C."/>
            <person name="Lopez Roques C."/>
            <person name="Donnadieu C."/>
            <person name="Postlethwait J."/>
            <person name="Bobe J."/>
            <person name="Dillon D."/>
            <person name="Chandos A."/>
            <person name="von Hippel F."/>
            <person name="Guiguen Y."/>
        </authorList>
    </citation>
    <scope>NUCLEOTIDE SEQUENCE</scope>
    <source>
        <strain evidence="1">YG-Jan2019</strain>
    </source>
</reference>
<dbReference type="Proteomes" id="UP001157502">
    <property type="component" value="Chromosome 1"/>
</dbReference>
<evidence type="ECO:0000313" key="2">
    <source>
        <dbReference type="Proteomes" id="UP001157502"/>
    </source>
</evidence>
<evidence type="ECO:0000313" key="1">
    <source>
        <dbReference type="EMBL" id="KAJ8016622.1"/>
    </source>
</evidence>
<dbReference type="EMBL" id="CM055728">
    <property type="protein sequence ID" value="KAJ8016622.1"/>
    <property type="molecule type" value="Genomic_DNA"/>
</dbReference>
<accession>A0ACC2HL07</accession>
<organism evidence="1 2">
    <name type="scientific">Dallia pectoralis</name>
    <name type="common">Alaska blackfish</name>
    <dbReference type="NCBI Taxonomy" id="75939"/>
    <lineage>
        <taxon>Eukaryota</taxon>
        <taxon>Metazoa</taxon>
        <taxon>Chordata</taxon>
        <taxon>Craniata</taxon>
        <taxon>Vertebrata</taxon>
        <taxon>Euteleostomi</taxon>
        <taxon>Actinopterygii</taxon>
        <taxon>Neopterygii</taxon>
        <taxon>Teleostei</taxon>
        <taxon>Protacanthopterygii</taxon>
        <taxon>Esociformes</taxon>
        <taxon>Umbridae</taxon>
        <taxon>Dallia</taxon>
    </lineage>
</organism>
<keyword evidence="2" id="KW-1185">Reference proteome</keyword>
<name>A0ACC2HL07_DALPE</name>
<sequence>MNKRLFINTQCWECLNEPALSLQDPESYHNTRVPLRFTVLHLLHSSTLYTMQLGCQRLDRSQHFKCKGRKNQEAIRRVNIQERRPPLIQERFLDL</sequence>
<protein>
    <submittedName>
        <fullName evidence="1">Uncharacterized protein</fullName>
    </submittedName>
</protein>
<gene>
    <name evidence="1" type="ORF">DPEC_G00009160</name>
</gene>